<dbReference type="PANTHER" id="PTHR30632">
    <property type="entry name" value="MOLYBDATE-BINDING PERIPLASMIC PROTEIN"/>
    <property type="match status" value="1"/>
</dbReference>
<evidence type="ECO:0000313" key="7">
    <source>
        <dbReference type="EMBL" id="ABM29802.1"/>
    </source>
</evidence>
<dbReference type="SUPFAM" id="SSF53850">
    <property type="entry name" value="Periplasmic binding protein-like II"/>
    <property type="match status" value="1"/>
</dbReference>
<comment type="similarity">
    <text evidence="1">Belongs to the bacterial solute-binding protein ModA family.</text>
</comment>
<evidence type="ECO:0000256" key="3">
    <source>
        <dbReference type="ARBA" id="ARBA00022723"/>
    </source>
</evidence>
<evidence type="ECO:0000256" key="4">
    <source>
        <dbReference type="ARBA" id="ARBA00022729"/>
    </source>
</evidence>
<dbReference type="InterPro" id="IPR050682">
    <property type="entry name" value="ModA/WtpA"/>
</dbReference>
<proteinExistence type="inferred from homology"/>
<evidence type="ECO:0000256" key="2">
    <source>
        <dbReference type="ARBA" id="ARBA00022505"/>
    </source>
</evidence>
<feature type="binding site" evidence="6">
    <location>
        <position position="79"/>
    </location>
    <ligand>
        <name>molybdate</name>
        <dbReference type="ChEBI" id="CHEBI:36264"/>
    </ligand>
</feature>
<dbReference type="PANTHER" id="PTHR30632:SF0">
    <property type="entry name" value="SULFATE-BINDING PROTEIN"/>
    <property type="match status" value="1"/>
</dbReference>
<protein>
    <submittedName>
        <fullName evidence="7">Molybdenum ABC transporter, periplasmic molybdate-binding protein</fullName>
    </submittedName>
</protein>
<dbReference type="GO" id="GO:0030973">
    <property type="term" value="F:molybdate ion binding"/>
    <property type="evidence" value="ECO:0007669"/>
    <property type="project" value="TreeGrafter"/>
</dbReference>
<evidence type="ECO:0000256" key="6">
    <source>
        <dbReference type="PIRSR" id="PIRSR004846-1"/>
    </source>
</evidence>
<feature type="binding site" evidence="6">
    <location>
        <position position="161"/>
    </location>
    <ligand>
        <name>molybdate</name>
        <dbReference type="ChEBI" id="CHEBI:36264"/>
    </ligand>
</feature>
<dbReference type="GO" id="GO:0046872">
    <property type="term" value="F:metal ion binding"/>
    <property type="evidence" value="ECO:0007669"/>
    <property type="project" value="UniProtKB-KW"/>
</dbReference>
<keyword evidence="2 6" id="KW-0500">Molybdenum</keyword>
<feature type="binding site" evidence="6">
    <location>
        <position position="52"/>
    </location>
    <ligand>
        <name>molybdate</name>
        <dbReference type="ChEBI" id="CHEBI:36264"/>
    </ligand>
</feature>
<sequence precursor="true">MSMSSRFAFLRRFTLCKALHRGALVLFLVAALLGIRTGDALAGNITVSAAASLTNAFTELKTLFEKKTGDTVTTNFAASNPLLRQMQEGAPVDVFASADQETMDKAAAGGLVDKATRKDFATNGLVLIVPVASTLKIAAASDLKAAEVRHIAVGNPDSVPAGRYARAALTAAGLWETLTPKLIVAESVRQALDYVARGEVDAGFVYATDAAIARDKVRVAATMTGHKPVSYPIAVATAARDAETAKRFVAFVLSPEGQAVLARYGFGKP</sequence>
<dbReference type="EMBL" id="CP000527">
    <property type="protein sequence ID" value="ABM29802.1"/>
    <property type="molecule type" value="Genomic_DNA"/>
</dbReference>
<name>A0A0H3ABT3_NITV4</name>
<keyword evidence="3 6" id="KW-0479">Metal-binding</keyword>
<feature type="binding site" evidence="6">
    <location>
        <position position="188"/>
    </location>
    <ligand>
        <name>molybdate</name>
        <dbReference type="ChEBI" id="CHEBI:36264"/>
    </ligand>
</feature>
<dbReference type="KEGG" id="dvl:Dvul_2791"/>
<dbReference type="PIRSF" id="PIRSF004846">
    <property type="entry name" value="ModA"/>
    <property type="match status" value="1"/>
</dbReference>
<accession>A0A0H3ABT3</accession>
<organism evidence="7 8">
    <name type="scientific">Nitratidesulfovibrio vulgaris (strain DP4)</name>
    <name type="common">Desulfovibrio vulgaris</name>
    <dbReference type="NCBI Taxonomy" id="391774"/>
    <lineage>
        <taxon>Bacteria</taxon>
        <taxon>Pseudomonadati</taxon>
        <taxon>Thermodesulfobacteriota</taxon>
        <taxon>Desulfovibrionia</taxon>
        <taxon>Desulfovibrionales</taxon>
        <taxon>Desulfovibrionaceae</taxon>
        <taxon>Nitratidesulfovibrio</taxon>
    </lineage>
</organism>
<feature type="binding site" evidence="6">
    <location>
        <position position="206"/>
    </location>
    <ligand>
        <name>molybdate</name>
        <dbReference type="ChEBI" id="CHEBI:36264"/>
    </ligand>
</feature>
<dbReference type="Pfam" id="PF13531">
    <property type="entry name" value="SBP_bac_11"/>
    <property type="match status" value="1"/>
</dbReference>
<reference evidence="8" key="1">
    <citation type="journal article" date="2009" name="Environ. Microbiol.">
        <title>Contribution of mobile genetic elements to Desulfovibrio vulgaris genome plasticity.</title>
        <authorList>
            <person name="Walker C.B."/>
            <person name="Stolyar S."/>
            <person name="Chivian D."/>
            <person name="Pinel N."/>
            <person name="Gabster J.A."/>
            <person name="Dehal P.S."/>
            <person name="He Z."/>
            <person name="Yang Z.K."/>
            <person name="Yen H.C."/>
            <person name="Zhou J."/>
            <person name="Wall J.D."/>
            <person name="Hazen T.C."/>
            <person name="Arkin A.P."/>
            <person name="Stahl D.A."/>
        </authorList>
    </citation>
    <scope>NUCLEOTIDE SEQUENCE [LARGE SCALE GENOMIC DNA]</scope>
    <source>
        <strain evidence="8">DP4</strain>
    </source>
</reference>
<dbReference type="InterPro" id="IPR005950">
    <property type="entry name" value="ModA"/>
</dbReference>
<dbReference type="GO" id="GO:0015689">
    <property type="term" value="P:molybdate ion transport"/>
    <property type="evidence" value="ECO:0007669"/>
    <property type="project" value="InterPro"/>
</dbReference>
<keyword evidence="4" id="KW-0732">Signal</keyword>
<dbReference type="FunFam" id="3.40.190.10:FF:000035">
    <property type="entry name" value="Molybdate ABC transporter substrate-binding protein"/>
    <property type="match status" value="1"/>
</dbReference>
<evidence type="ECO:0000313" key="8">
    <source>
        <dbReference type="Proteomes" id="UP000009173"/>
    </source>
</evidence>
<dbReference type="NCBIfam" id="TIGR01256">
    <property type="entry name" value="modA"/>
    <property type="match status" value="1"/>
</dbReference>
<dbReference type="Proteomes" id="UP000009173">
    <property type="component" value="Chromosome"/>
</dbReference>
<dbReference type="RefSeq" id="WP_011793093.1">
    <property type="nucleotide sequence ID" value="NC_008751.1"/>
</dbReference>
<dbReference type="Gene3D" id="3.40.190.10">
    <property type="entry name" value="Periplasmic binding protein-like II"/>
    <property type="match status" value="2"/>
</dbReference>
<dbReference type="AlphaFoldDB" id="A0A0H3ABT3"/>
<dbReference type="GO" id="GO:1901359">
    <property type="term" value="F:tungstate binding"/>
    <property type="evidence" value="ECO:0007669"/>
    <property type="project" value="UniProtKB-ARBA"/>
</dbReference>
<comment type="subunit">
    <text evidence="5">The complex is composed of two ATP-binding proteins (ModC), two transmembrane proteins (ModB) and a solute-binding protein (ModA).</text>
</comment>
<evidence type="ECO:0000256" key="1">
    <source>
        <dbReference type="ARBA" id="ARBA00009175"/>
    </source>
</evidence>
<dbReference type="HOGENOM" id="CLU_065520_3_1_7"/>
<evidence type="ECO:0000256" key="5">
    <source>
        <dbReference type="ARBA" id="ARBA00062515"/>
    </source>
</evidence>
<gene>
    <name evidence="7" type="ordered locus">Dvul_2791</name>
</gene>